<protein>
    <recommendedName>
        <fullName evidence="4">Lipocalin-like domain-containing protein</fullName>
    </recommendedName>
</protein>
<evidence type="ECO:0008006" key="4">
    <source>
        <dbReference type="Google" id="ProtNLM"/>
    </source>
</evidence>
<sequence>MKKLGLLIVLFISLVSCSNDDNNNKPTEDYHGKWKLSSMNRNKNPAANSIGVMEWEESYVFSSDGKFTKTRIRDNKTSSISGTFSVVETLEQTQFKLIYSTQNDIIGTCTEDLIENLYIIYATGKLYSTWAACDGPLLVYDKLK</sequence>
<organism evidence="2 3">
    <name type="scientific">Flavobacterium oncorhynchi</name>
    <dbReference type="NCBI Taxonomy" id="728056"/>
    <lineage>
        <taxon>Bacteria</taxon>
        <taxon>Pseudomonadati</taxon>
        <taxon>Bacteroidota</taxon>
        <taxon>Flavobacteriia</taxon>
        <taxon>Flavobacteriales</taxon>
        <taxon>Flavobacteriaceae</taxon>
        <taxon>Flavobacterium</taxon>
    </lineage>
</organism>
<accession>A0A226HQP3</accession>
<dbReference type="PROSITE" id="PS51257">
    <property type="entry name" value="PROKAR_LIPOPROTEIN"/>
    <property type="match status" value="1"/>
</dbReference>
<comment type="caution">
    <text evidence="2">The sequence shown here is derived from an EMBL/GenBank/DDBJ whole genome shotgun (WGS) entry which is preliminary data.</text>
</comment>
<dbReference type="AlphaFoldDB" id="A0A226HQP3"/>
<feature type="chain" id="PRO_5012782105" description="Lipocalin-like domain-containing protein" evidence="1">
    <location>
        <begin position="19"/>
        <end position="144"/>
    </location>
</feature>
<gene>
    <name evidence="2" type="ORF">B0A75_17985</name>
</gene>
<keyword evidence="3" id="KW-1185">Reference proteome</keyword>
<feature type="signal peptide" evidence="1">
    <location>
        <begin position="1"/>
        <end position="18"/>
    </location>
</feature>
<evidence type="ECO:0000313" key="3">
    <source>
        <dbReference type="Proteomes" id="UP000198336"/>
    </source>
</evidence>
<proteinExistence type="predicted"/>
<evidence type="ECO:0000313" key="2">
    <source>
        <dbReference type="EMBL" id="OXA95956.1"/>
    </source>
</evidence>
<reference evidence="2 3" key="1">
    <citation type="submission" date="2016-11" db="EMBL/GenBank/DDBJ databases">
        <title>Whole genomes of Flavobacteriaceae.</title>
        <authorList>
            <person name="Stine C."/>
            <person name="Li C."/>
            <person name="Tadesse D."/>
        </authorList>
    </citation>
    <scope>NUCLEOTIDE SEQUENCE [LARGE SCALE GENOMIC DNA]</scope>
    <source>
        <strain evidence="2 3">CCUG 59446</strain>
    </source>
</reference>
<keyword evidence="1" id="KW-0732">Signal</keyword>
<dbReference type="Proteomes" id="UP000198336">
    <property type="component" value="Unassembled WGS sequence"/>
</dbReference>
<evidence type="ECO:0000256" key="1">
    <source>
        <dbReference type="SAM" id="SignalP"/>
    </source>
</evidence>
<dbReference type="RefSeq" id="WP_089055657.1">
    <property type="nucleotide sequence ID" value="NZ_MUHA01000028.1"/>
</dbReference>
<dbReference type="EMBL" id="MUHA01000028">
    <property type="protein sequence ID" value="OXA95956.1"/>
    <property type="molecule type" value="Genomic_DNA"/>
</dbReference>
<name>A0A226HQP3_9FLAO</name>